<dbReference type="Pfam" id="PF16011">
    <property type="entry name" value="CBM9_2"/>
    <property type="match status" value="1"/>
</dbReference>
<protein>
    <recommendedName>
        <fullName evidence="1">Carbohydrate-binding domain-containing protein</fullName>
    </recommendedName>
</protein>
<sequence>MNCLLIPKVKNTDREASGLSEFLDKASIPFQLISHVNWLEYPYKPDVKFRIAHNSRNIFLNYRVEESDIKAVCDEDNGKVWEDSCVEFFISFNNDDFYYNIESNCIGKILIATGVDKYNRVPVPAAIIHCIDRWSSLGSLPVENKSGNWELSLVIPIDVFSLNRINTFDGLQAKGNFYKCGDNLKVAHFLSWNPIKNDKPNFHLPQFFGKLVFNP</sequence>
<proteinExistence type="predicted"/>
<dbReference type="EMBL" id="SNRY01003076">
    <property type="protein sequence ID" value="KAA6322316.1"/>
    <property type="molecule type" value="Genomic_DNA"/>
</dbReference>
<dbReference type="AlphaFoldDB" id="A0A5J4QK86"/>
<reference evidence="2" key="1">
    <citation type="submission" date="2019-03" db="EMBL/GenBank/DDBJ databases">
        <title>Single cell metagenomics reveals metabolic interactions within the superorganism composed of flagellate Streblomastix strix and complex community of Bacteroidetes bacteria on its surface.</title>
        <authorList>
            <person name="Treitli S.C."/>
            <person name="Kolisko M."/>
            <person name="Husnik F."/>
            <person name="Keeling P."/>
            <person name="Hampl V."/>
        </authorList>
    </citation>
    <scope>NUCLEOTIDE SEQUENCE</scope>
    <source>
        <strain evidence="2">STM</strain>
    </source>
</reference>
<dbReference type="Gene3D" id="2.60.40.1190">
    <property type="match status" value="1"/>
</dbReference>
<gene>
    <name evidence="2" type="ORF">EZS27_028126</name>
</gene>
<name>A0A5J4QK86_9ZZZZ</name>
<dbReference type="InterPro" id="IPR010502">
    <property type="entry name" value="Carb-bd_dom_fam9"/>
</dbReference>
<organism evidence="2">
    <name type="scientific">termite gut metagenome</name>
    <dbReference type="NCBI Taxonomy" id="433724"/>
    <lineage>
        <taxon>unclassified sequences</taxon>
        <taxon>metagenomes</taxon>
        <taxon>organismal metagenomes</taxon>
    </lineage>
</organism>
<comment type="caution">
    <text evidence="2">The sequence shown here is derived from an EMBL/GenBank/DDBJ whole genome shotgun (WGS) entry which is preliminary data.</text>
</comment>
<evidence type="ECO:0000259" key="1">
    <source>
        <dbReference type="Pfam" id="PF16011"/>
    </source>
</evidence>
<dbReference type="CDD" id="cd09620">
    <property type="entry name" value="CBM9_like_3"/>
    <property type="match status" value="1"/>
</dbReference>
<dbReference type="GO" id="GO:0004553">
    <property type="term" value="F:hydrolase activity, hydrolyzing O-glycosyl compounds"/>
    <property type="evidence" value="ECO:0007669"/>
    <property type="project" value="InterPro"/>
</dbReference>
<dbReference type="GO" id="GO:0030246">
    <property type="term" value="F:carbohydrate binding"/>
    <property type="evidence" value="ECO:0007669"/>
    <property type="project" value="InterPro"/>
</dbReference>
<feature type="domain" description="Carbohydrate-binding" evidence="1">
    <location>
        <begin position="19"/>
        <end position="213"/>
    </location>
</feature>
<evidence type="ECO:0000313" key="2">
    <source>
        <dbReference type="EMBL" id="KAA6322316.1"/>
    </source>
</evidence>
<accession>A0A5J4QK86</accession>
<dbReference type="GO" id="GO:0016052">
    <property type="term" value="P:carbohydrate catabolic process"/>
    <property type="evidence" value="ECO:0007669"/>
    <property type="project" value="InterPro"/>
</dbReference>
<dbReference type="SUPFAM" id="SSF49344">
    <property type="entry name" value="CBD9-like"/>
    <property type="match status" value="1"/>
</dbReference>